<dbReference type="RefSeq" id="WP_039611709.1">
    <property type="nucleotide sequence ID" value="NZ_JWIC01000010.1"/>
</dbReference>
<organism evidence="3 4">
    <name type="scientific">Pseudoalteromonas luteoviolacea</name>
    <dbReference type="NCBI Taxonomy" id="43657"/>
    <lineage>
        <taxon>Bacteria</taxon>
        <taxon>Pseudomonadati</taxon>
        <taxon>Pseudomonadota</taxon>
        <taxon>Gammaproteobacteria</taxon>
        <taxon>Alteromonadales</taxon>
        <taxon>Pseudoalteromonadaceae</taxon>
        <taxon>Pseudoalteromonas</taxon>
    </lineage>
</organism>
<keyword evidence="2" id="KW-0812">Transmembrane</keyword>
<evidence type="ECO:0000313" key="4">
    <source>
        <dbReference type="Proteomes" id="UP000031327"/>
    </source>
</evidence>
<comment type="caution">
    <text evidence="3">The sequence shown here is derived from an EMBL/GenBank/DDBJ whole genome shotgun (WGS) entry which is preliminary data.</text>
</comment>
<name>A0A0C1MK55_9GAMM</name>
<evidence type="ECO:0000313" key="3">
    <source>
        <dbReference type="EMBL" id="KID54813.1"/>
    </source>
</evidence>
<dbReference type="EMBL" id="JWIC01000010">
    <property type="protein sequence ID" value="KID54813.1"/>
    <property type="molecule type" value="Genomic_DNA"/>
</dbReference>
<evidence type="ECO:0000256" key="2">
    <source>
        <dbReference type="SAM" id="Phobius"/>
    </source>
</evidence>
<protein>
    <submittedName>
        <fullName evidence="3">Uncharacterized protein</fullName>
    </submittedName>
</protein>
<keyword evidence="2" id="KW-0472">Membrane</keyword>
<reference evidence="3 4" key="1">
    <citation type="submission" date="2014-12" db="EMBL/GenBank/DDBJ databases">
        <title>Draft Genome Sequence of Pseudoalteromonas luteoviolacea HI1.</title>
        <authorList>
            <person name="Asahina A.Y."/>
            <person name="Hadfield M.G."/>
        </authorList>
    </citation>
    <scope>NUCLEOTIDE SEQUENCE [LARGE SCALE GENOMIC DNA]</scope>
    <source>
        <strain evidence="3 4">HI1</strain>
    </source>
</reference>
<sequence length="180" mass="20344">MSDQFRVVFVGFNADTDSQNAMESLATKLGVSKQKVIAFTQGKPLFGATDKNKCLKQAKLLAIYGFQSKVQPQQSNMQSAPVANNAANERVFEALDYITSSLIRIEEKLEELEQRIDGNEKSGDEKEEEQWQSDELFDELDLDTEPKPKSKRLLYVLLAILFILLIILGFSLAFPEMVQF</sequence>
<dbReference type="AlphaFoldDB" id="A0A0C1MK55"/>
<keyword evidence="2" id="KW-1133">Transmembrane helix</keyword>
<gene>
    <name evidence="3" type="ORF">JF50_23410</name>
</gene>
<feature type="coiled-coil region" evidence="1">
    <location>
        <begin position="95"/>
        <end position="129"/>
    </location>
</feature>
<proteinExistence type="predicted"/>
<dbReference type="Proteomes" id="UP000031327">
    <property type="component" value="Unassembled WGS sequence"/>
</dbReference>
<evidence type="ECO:0000256" key="1">
    <source>
        <dbReference type="SAM" id="Coils"/>
    </source>
</evidence>
<dbReference type="OrthoDB" id="6315884at2"/>
<feature type="transmembrane region" description="Helical" evidence="2">
    <location>
        <begin position="153"/>
        <end position="174"/>
    </location>
</feature>
<accession>A0A0C1MK55</accession>
<keyword evidence="1" id="KW-0175">Coiled coil</keyword>